<organism evidence="1 2">
    <name type="scientific">Rotaria magnacalcarata</name>
    <dbReference type="NCBI Taxonomy" id="392030"/>
    <lineage>
        <taxon>Eukaryota</taxon>
        <taxon>Metazoa</taxon>
        <taxon>Spiralia</taxon>
        <taxon>Gnathifera</taxon>
        <taxon>Rotifera</taxon>
        <taxon>Eurotatoria</taxon>
        <taxon>Bdelloidea</taxon>
        <taxon>Philodinida</taxon>
        <taxon>Philodinidae</taxon>
        <taxon>Rotaria</taxon>
    </lineage>
</organism>
<evidence type="ECO:0000313" key="1">
    <source>
        <dbReference type="EMBL" id="CAF5224383.1"/>
    </source>
</evidence>
<sequence>MPPDPPVYPPRWTATAHFQFINMTNNSSAGTGILYQ</sequence>
<dbReference type="EMBL" id="CAJOBI010356919">
    <property type="protein sequence ID" value="CAF5224383.1"/>
    <property type="molecule type" value="Genomic_DNA"/>
</dbReference>
<proteinExistence type="predicted"/>
<evidence type="ECO:0000313" key="2">
    <source>
        <dbReference type="Proteomes" id="UP000676336"/>
    </source>
</evidence>
<protein>
    <submittedName>
        <fullName evidence="1">Uncharacterized protein</fullName>
    </submittedName>
</protein>
<gene>
    <name evidence="1" type="ORF">SMN809_LOCUS83773</name>
</gene>
<feature type="non-terminal residue" evidence="1">
    <location>
        <position position="36"/>
    </location>
</feature>
<accession>A0A8S3K5T0</accession>
<dbReference type="AlphaFoldDB" id="A0A8S3K5T0"/>
<name>A0A8S3K5T0_9BILA</name>
<dbReference type="Proteomes" id="UP000676336">
    <property type="component" value="Unassembled WGS sequence"/>
</dbReference>
<reference evidence="1" key="1">
    <citation type="submission" date="2021-02" db="EMBL/GenBank/DDBJ databases">
        <authorList>
            <person name="Nowell W R."/>
        </authorList>
    </citation>
    <scope>NUCLEOTIDE SEQUENCE</scope>
</reference>
<comment type="caution">
    <text evidence="1">The sequence shown here is derived from an EMBL/GenBank/DDBJ whole genome shotgun (WGS) entry which is preliminary data.</text>
</comment>